<dbReference type="Proteomes" id="UP000317344">
    <property type="component" value="Chromosome"/>
</dbReference>
<reference evidence="2 3" key="2">
    <citation type="submission" date="2019-07" db="EMBL/GenBank/DDBJ databases">
        <authorList>
            <person name="Huang Y."/>
        </authorList>
    </citation>
    <scope>NUCLEOTIDE SEQUENCE [LARGE SCALE GENOMIC DNA]</scope>
    <source>
        <strain evidence="2 3">HY188</strain>
    </source>
</reference>
<evidence type="ECO:0000313" key="2">
    <source>
        <dbReference type="EMBL" id="QDQ96329.1"/>
    </source>
</evidence>
<feature type="compositionally biased region" description="Low complexity" evidence="1">
    <location>
        <begin position="65"/>
        <end position="76"/>
    </location>
</feature>
<proteinExistence type="predicted"/>
<accession>A0A516WZQ3</accession>
<feature type="region of interest" description="Disordered" evidence="1">
    <location>
        <begin position="61"/>
        <end position="85"/>
    </location>
</feature>
<protein>
    <submittedName>
        <fullName evidence="2">Uncharacterized protein</fullName>
    </submittedName>
</protein>
<dbReference type="KEGG" id="toy:FO059_01925"/>
<evidence type="ECO:0000313" key="3">
    <source>
        <dbReference type="Proteomes" id="UP000317344"/>
    </source>
</evidence>
<organism evidence="2 3">
    <name type="scientific">Tomitella fengzijianii</name>
    <dbReference type="NCBI Taxonomy" id="2597660"/>
    <lineage>
        <taxon>Bacteria</taxon>
        <taxon>Bacillati</taxon>
        <taxon>Actinomycetota</taxon>
        <taxon>Actinomycetes</taxon>
        <taxon>Mycobacteriales</taxon>
        <taxon>Tomitella</taxon>
    </lineage>
</organism>
<dbReference type="AlphaFoldDB" id="A0A516WZQ3"/>
<sequence>MPETTGRGTGCCGGCCGGGCCRVCPGRACCCRACSRGGCWPGRACCCRGVNGRDRSPWQCGHQRAGTGPAGPTATGQNVPQRVHC</sequence>
<evidence type="ECO:0000256" key="1">
    <source>
        <dbReference type="SAM" id="MobiDB-lite"/>
    </source>
</evidence>
<dbReference type="EMBL" id="CP041765">
    <property type="protein sequence ID" value="QDQ96329.1"/>
    <property type="molecule type" value="Genomic_DNA"/>
</dbReference>
<gene>
    <name evidence="2" type="ORF">FO059_01925</name>
</gene>
<reference evidence="2 3" key="1">
    <citation type="submission" date="2019-07" db="EMBL/GenBank/DDBJ databases">
        <title>Tomitella cavernea sp. nov., an actinomycete isolated from soil.</title>
        <authorList>
            <person name="Cheng J."/>
        </authorList>
    </citation>
    <scope>NUCLEOTIDE SEQUENCE [LARGE SCALE GENOMIC DNA]</scope>
    <source>
        <strain evidence="2 3">HY188</strain>
    </source>
</reference>
<name>A0A516WZQ3_9ACTN</name>
<keyword evidence="3" id="KW-1185">Reference proteome</keyword>